<evidence type="ECO:0000256" key="13">
    <source>
        <dbReference type="ARBA" id="ARBA00023237"/>
    </source>
</evidence>
<evidence type="ECO:0000256" key="1">
    <source>
        <dbReference type="ARBA" id="ARBA00004571"/>
    </source>
</evidence>
<dbReference type="SUPFAM" id="SSF56935">
    <property type="entry name" value="Porins"/>
    <property type="match status" value="1"/>
</dbReference>
<feature type="signal peptide" evidence="16">
    <location>
        <begin position="1"/>
        <end position="18"/>
    </location>
</feature>
<evidence type="ECO:0000256" key="7">
    <source>
        <dbReference type="ARBA" id="ARBA00022729"/>
    </source>
</evidence>
<comment type="similarity">
    <text evidence="2 14 15">Belongs to the TonB-dependent receptor family.</text>
</comment>
<evidence type="ECO:0000256" key="11">
    <source>
        <dbReference type="ARBA" id="ARBA00023136"/>
    </source>
</evidence>
<evidence type="ECO:0000256" key="2">
    <source>
        <dbReference type="ARBA" id="ARBA00009810"/>
    </source>
</evidence>
<evidence type="ECO:0000256" key="10">
    <source>
        <dbReference type="ARBA" id="ARBA00023077"/>
    </source>
</evidence>
<keyword evidence="20" id="KW-1185">Reference proteome</keyword>
<evidence type="ECO:0000313" key="20">
    <source>
        <dbReference type="Proteomes" id="UP001250698"/>
    </source>
</evidence>
<dbReference type="InterPro" id="IPR037066">
    <property type="entry name" value="Plug_dom_sf"/>
</dbReference>
<evidence type="ECO:0000259" key="17">
    <source>
        <dbReference type="Pfam" id="PF00593"/>
    </source>
</evidence>
<evidence type="ECO:0000256" key="8">
    <source>
        <dbReference type="ARBA" id="ARBA00023004"/>
    </source>
</evidence>
<evidence type="ECO:0000256" key="6">
    <source>
        <dbReference type="ARBA" id="ARBA00022692"/>
    </source>
</evidence>
<protein>
    <submittedName>
        <fullName evidence="19">TonB-dependent receptor</fullName>
    </submittedName>
</protein>
<organism evidence="19 20">
    <name type="scientific">Hymenobacter endophyticus</name>
    <dbReference type="NCBI Taxonomy" id="3076335"/>
    <lineage>
        <taxon>Bacteria</taxon>
        <taxon>Pseudomonadati</taxon>
        <taxon>Bacteroidota</taxon>
        <taxon>Cytophagia</taxon>
        <taxon>Cytophagales</taxon>
        <taxon>Hymenobacteraceae</taxon>
        <taxon>Hymenobacter</taxon>
    </lineage>
</organism>
<dbReference type="RefSeq" id="WP_315997405.1">
    <property type="nucleotide sequence ID" value="NZ_JAWDJT010000002.1"/>
</dbReference>
<evidence type="ECO:0000259" key="18">
    <source>
        <dbReference type="Pfam" id="PF07715"/>
    </source>
</evidence>
<keyword evidence="12 19" id="KW-0675">Receptor</keyword>
<keyword evidence="8" id="KW-0408">Iron</keyword>
<dbReference type="PROSITE" id="PS52016">
    <property type="entry name" value="TONB_DEPENDENT_REC_3"/>
    <property type="match status" value="1"/>
</dbReference>
<dbReference type="Gene3D" id="2.40.170.20">
    <property type="entry name" value="TonB-dependent receptor, beta-barrel domain"/>
    <property type="match status" value="1"/>
</dbReference>
<dbReference type="PANTHER" id="PTHR32552">
    <property type="entry name" value="FERRICHROME IRON RECEPTOR-RELATED"/>
    <property type="match status" value="1"/>
</dbReference>
<accession>A0ABU3TEY0</accession>
<reference evidence="19 20" key="1">
    <citation type="submission" date="2023-10" db="EMBL/GenBank/DDBJ databases">
        <title>Hymenobacter endophyticus sp. nov., an isolate from the leaf tissues of wheat.</title>
        <authorList>
            <person name="Dai Y."/>
        </authorList>
    </citation>
    <scope>NUCLEOTIDE SEQUENCE [LARGE SCALE GENOMIC DNA]</scope>
    <source>
        <strain evidence="19 20">ZK17L-C2</strain>
    </source>
</reference>
<comment type="caution">
    <text evidence="19">The sequence shown here is derived from an EMBL/GenBank/DDBJ whole genome shotgun (WGS) entry which is preliminary data.</text>
</comment>
<evidence type="ECO:0000256" key="3">
    <source>
        <dbReference type="ARBA" id="ARBA00022448"/>
    </source>
</evidence>
<evidence type="ECO:0000256" key="4">
    <source>
        <dbReference type="ARBA" id="ARBA00022452"/>
    </source>
</evidence>
<feature type="domain" description="TonB-dependent receptor-like beta-barrel" evidence="17">
    <location>
        <begin position="311"/>
        <end position="789"/>
    </location>
</feature>
<keyword evidence="13 14" id="KW-0998">Cell outer membrane</keyword>
<name>A0ABU3TEY0_9BACT</name>
<dbReference type="Gene3D" id="2.60.40.1120">
    <property type="entry name" value="Carboxypeptidase-like, regulatory domain"/>
    <property type="match status" value="1"/>
</dbReference>
<evidence type="ECO:0000256" key="16">
    <source>
        <dbReference type="SAM" id="SignalP"/>
    </source>
</evidence>
<dbReference type="InterPro" id="IPR008969">
    <property type="entry name" value="CarboxyPept-like_regulatory"/>
</dbReference>
<keyword evidence="4 14" id="KW-1134">Transmembrane beta strand</keyword>
<dbReference type="InterPro" id="IPR012910">
    <property type="entry name" value="Plug_dom"/>
</dbReference>
<keyword evidence="9" id="KW-0406">Ion transport</keyword>
<dbReference type="Proteomes" id="UP001250698">
    <property type="component" value="Unassembled WGS sequence"/>
</dbReference>
<dbReference type="EMBL" id="JAWDJT010000002">
    <property type="protein sequence ID" value="MDU0369918.1"/>
    <property type="molecule type" value="Genomic_DNA"/>
</dbReference>
<keyword evidence="11 14" id="KW-0472">Membrane</keyword>
<dbReference type="PANTHER" id="PTHR32552:SF68">
    <property type="entry name" value="FERRICHROME OUTER MEMBRANE TRANSPORTER_PHAGE RECEPTOR"/>
    <property type="match status" value="1"/>
</dbReference>
<keyword evidence="6 14" id="KW-0812">Transmembrane</keyword>
<evidence type="ECO:0000313" key="19">
    <source>
        <dbReference type="EMBL" id="MDU0369918.1"/>
    </source>
</evidence>
<keyword evidence="10 15" id="KW-0798">TonB box</keyword>
<dbReference type="Gene3D" id="2.170.130.10">
    <property type="entry name" value="TonB-dependent receptor, plug domain"/>
    <property type="match status" value="1"/>
</dbReference>
<keyword evidence="7 16" id="KW-0732">Signal</keyword>
<dbReference type="Pfam" id="PF00593">
    <property type="entry name" value="TonB_dep_Rec_b-barrel"/>
    <property type="match status" value="1"/>
</dbReference>
<dbReference type="SUPFAM" id="SSF49464">
    <property type="entry name" value="Carboxypeptidase regulatory domain-like"/>
    <property type="match status" value="1"/>
</dbReference>
<dbReference type="CDD" id="cd01347">
    <property type="entry name" value="ligand_gated_channel"/>
    <property type="match status" value="1"/>
</dbReference>
<evidence type="ECO:0000256" key="12">
    <source>
        <dbReference type="ARBA" id="ARBA00023170"/>
    </source>
</evidence>
<sequence length="820" mass="91867">MQRILFCLLLLWPLLGVAQSSTGHIDGHVNGPNGHGLEGISVVETTGHFSAFTGADGHFSLTLPLGEYTLITRNLSYQEQRRTVVLTTETPTLTVDFTLQPTTTALQEVEVLGRTEKTYKSDYSFVGTRTATELIDVPQSISTVTKELMDDRQALRLTETVKNVAGVSQYSHYDDFTIRGFRNGYESGFRLLNGLRSGFSFGNAFTQAPLTVNLERVEVLKGPGAAMFGDINPGGTINMVTKKPLQTDRKALTFSTGSFNTTRATADFTGPLTEQKNVLYRFNAGYEKSNTFRDVNDTRSLMLAPTVTFLVSDKTTLNAELVYTAIDGYLDRGLPIKSNNLYGVPRSFTLSQPSDYFRTKTYYLNASLNHRFTDWLSFNASYLDFTFNEKLSEHRTLNSYDNSDPSKPANSVMNLRYFDRRAEEYTKNLSTYFVLSRNTGSVSHKVVVGADYIRFNTDKESAMFEARQRVVTSVSNGVVSQRVVPLQLDLNNPSYEIRDPSTYVRRATPAFFTDYINAVYHTTGLYVQDQLEVTPRLGLLLGARYELFADERDYGDGSTNIPQTKFLPRAGLTFALRDNLNYFASYSAGFRPLRPELIRFPQRYGRSEPFSPETSYQLETGLKGEFFQKALFATVAAYQIERRNQLVATGALTAEGAAIYRQNQARSRGVEVELTGNILPNFSLNTSYAFNHTEVTKADLATEQGQPLANAPRNSGGLWAKYTFLSPTLRGLGVAVGGNFVTRRRFENQVKPLDGGPDEWAYWPGYAVADVALFYTVNRFNFHVNLNNVLNKNYFVGGYDYFRASPGAPRNFMATMGYTF</sequence>
<feature type="domain" description="TonB-dependent receptor plug" evidence="18">
    <location>
        <begin position="134"/>
        <end position="236"/>
    </location>
</feature>
<gene>
    <name evidence="19" type="ORF">ROI90_05880</name>
</gene>
<dbReference type="InterPro" id="IPR036942">
    <property type="entry name" value="Beta-barrel_TonB_sf"/>
</dbReference>
<evidence type="ECO:0000256" key="15">
    <source>
        <dbReference type="RuleBase" id="RU003357"/>
    </source>
</evidence>
<evidence type="ECO:0000256" key="14">
    <source>
        <dbReference type="PROSITE-ProRule" id="PRU01360"/>
    </source>
</evidence>
<dbReference type="InterPro" id="IPR010105">
    <property type="entry name" value="TonB_sidphr_rcpt"/>
</dbReference>
<proteinExistence type="inferred from homology"/>
<keyword evidence="3 14" id="KW-0813">Transport</keyword>
<dbReference type="Pfam" id="PF13715">
    <property type="entry name" value="CarbopepD_reg_2"/>
    <property type="match status" value="1"/>
</dbReference>
<dbReference type="InterPro" id="IPR000531">
    <property type="entry name" value="Beta-barrel_TonB"/>
</dbReference>
<comment type="subcellular location">
    <subcellularLocation>
        <location evidence="1 14">Cell outer membrane</location>
        <topology evidence="1 14">Multi-pass membrane protein</topology>
    </subcellularLocation>
</comment>
<evidence type="ECO:0000256" key="5">
    <source>
        <dbReference type="ARBA" id="ARBA00022496"/>
    </source>
</evidence>
<dbReference type="InterPro" id="IPR039426">
    <property type="entry name" value="TonB-dep_rcpt-like"/>
</dbReference>
<keyword evidence="5" id="KW-0410">Iron transport</keyword>
<dbReference type="NCBIfam" id="TIGR01783">
    <property type="entry name" value="TonB-siderophor"/>
    <property type="match status" value="1"/>
</dbReference>
<dbReference type="Pfam" id="PF07715">
    <property type="entry name" value="Plug"/>
    <property type="match status" value="1"/>
</dbReference>
<feature type="chain" id="PRO_5046746745" evidence="16">
    <location>
        <begin position="19"/>
        <end position="820"/>
    </location>
</feature>
<evidence type="ECO:0000256" key="9">
    <source>
        <dbReference type="ARBA" id="ARBA00023065"/>
    </source>
</evidence>